<evidence type="ECO:0000313" key="1">
    <source>
        <dbReference type="EMBL" id="JAA64573.1"/>
    </source>
</evidence>
<accession>L7MMD5</accession>
<protein>
    <submittedName>
        <fullName evidence="1">Uncharacterized protein</fullName>
    </submittedName>
</protein>
<proteinExistence type="evidence at transcript level"/>
<dbReference type="EMBL" id="GACK01000461">
    <property type="protein sequence ID" value="JAA64573.1"/>
    <property type="molecule type" value="mRNA"/>
</dbReference>
<dbReference type="AlphaFoldDB" id="L7MMD5"/>
<sequence length="77" mass="8611">MSSVLRLPLPSSSSLCVIYTLTVRLRARRLFVRLHEYICIMTTTATLCHALPLNEVKKKARCSVGQLCCIHNLQAAP</sequence>
<feature type="non-terminal residue" evidence="1">
    <location>
        <position position="77"/>
    </location>
</feature>
<reference evidence="1" key="2">
    <citation type="journal article" date="2015" name="J. Proteomics">
        <title>Sexual differences in the sialomes of the zebra tick, Rhipicephalus pulchellus.</title>
        <authorList>
            <person name="Tan A.W."/>
            <person name="Francischetti I.M."/>
            <person name="Slovak M."/>
            <person name="Kini R.M."/>
            <person name="Ribeiro J.M."/>
        </authorList>
    </citation>
    <scope>NUCLEOTIDE SEQUENCE</scope>
    <source>
        <tissue evidence="1">Salivary gland</tissue>
    </source>
</reference>
<organism evidence="1">
    <name type="scientific">Rhipicephalus pulchellus</name>
    <name type="common">Yellow backed tick</name>
    <name type="synonym">Dermacentor pulchellus</name>
    <dbReference type="NCBI Taxonomy" id="72859"/>
    <lineage>
        <taxon>Eukaryota</taxon>
        <taxon>Metazoa</taxon>
        <taxon>Ecdysozoa</taxon>
        <taxon>Arthropoda</taxon>
        <taxon>Chelicerata</taxon>
        <taxon>Arachnida</taxon>
        <taxon>Acari</taxon>
        <taxon>Parasitiformes</taxon>
        <taxon>Ixodida</taxon>
        <taxon>Ixodoidea</taxon>
        <taxon>Ixodidae</taxon>
        <taxon>Rhipicephalinae</taxon>
        <taxon>Rhipicephalus</taxon>
        <taxon>Rhipicephalus</taxon>
    </lineage>
</organism>
<name>L7MMD5_RHIPC</name>
<reference evidence="1" key="1">
    <citation type="submission" date="2012-11" db="EMBL/GenBank/DDBJ databases">
        <authorList>
            <person name="Lucero-Rivera Y.E."/>
            <person name="Tovar-Ramirez D."/>
        </authorList>
    </citation>
    <scope>NUCLEOTIDE SEQUENCE</scope>
    <source>
        <tissue evidence="1">Salivary gland</tissue>
    </source>
</reference>